<dbReference type="AlphaFoldDB" id="R7QTD6"/>
<dbReference type="Gramene" id="CDF40968">
    <property type="protein sequence ID" value="CDF40968"/>
    <property type="gene ID" value="CHC_T00007557001"/>
</dbReference>
<dbReference type="KEGG" id="ccp:CHC_T00007557001"/>
<gene>
    <name evidence="1" type="ORF">CHC_T00007557001</name>
</gene>
<sequence length="582" mass="65235">MNSAPAEELEGPAPVELTVPDHDWTFSTYTLENGLVHFEHPNNLGVTHDNGLPTESARCARFRQPYISKEMVRIYRRRSRFVTRLTCRQSDPDISAVAEGKMCFRRDEFTAEQPVSSPVPTGTGDIPDMVRGSRAALADATRYFGPELLSDMEKGFSRAFAADEEVPFLPSVEEAAGTLEGQGDEETLSLVVSYRHATKKQGYILNLDTAAWTPLHADVCALCRRAGCRKFRLWTDQILSFRKPRATLRWVSSGIFPYMVYPVYYVLSPDVHADLARMWISIEHLSACFGQGLIHAGGPVAGQTAPKEWVQTYVHMEEGCRSLTWMTGLKNEMYQVVRRVCGVIMCGLLRNKALSWPLDGQDIIEWASTITVSAMSPDLEHTFTCEDCERPAGYPSLSRLAGLISSASPIFPQRAEGHSFSDTHPRPNVPALRLEIDGRSWDGFREWVPESCLWGAAEDNRRDEAVRKGSKGIIVSEDGNRSVGVLQWEYRQGEGIIVAYLLVGLVREEGAKGREKAVWSKRFWPVDPIKMWRAFRQLYANTRDTEALFAMAIIVGASSGLDYTNISDAQEVRTVKLAKVKW</sequence>
<name>R7QTD6_CHOCR</name>
<dbReference type="RefSeq" id="XP_005711262.1">
    <property type="nucleotide sequence ID" value="XM_005711205.1"/>
</dbReference>
<keyword evidence="2" id="KW-1185">Reference proteome</keyword>
<reference evidence="2" key="1">
    <citation type="journal article" date="2013" name="Proc. Natl. Acad. Sci. U.S.A.">
        <title>Genome structure and metabolic features in the red seaweed Chondrus crispus shed light on evolution of the Archaeplastida.</title>
        <authorList>
            <person name="Collen J."/>
            <person name="Porcel B."/>
            <person name="Carre W."/>
            <person name="Ball S.G."/>
            <person name="Chaparro C."/>
            <person name="Tonon T."/>
            <person name="Barbeyron T."/>
            <person name="Michel G."/>
            <person name="Noel B."/>
            <person name="Valentin K."/>
            <person name="Elias M."/>
            <person name="Artiguenave F."/>
            <person name="Arun A."/>
            <person name="Aury J.M."/>
            <person name="Barbosa-Neto J.F."/>
            <person name="Bothwell J.H."/>
            <person name="Bouget F.Y."/>
            <person name="Brillet L."/>
            <person name="Cabello-Hurtado F."/>
            <person name="Capella-Gutierrez S."/>
            <person name="Charrier B."/>
            <person name="Cladiere L."/>
            <person name="Cock J.M."/>
            <person name="Coelho S.M."/>
            <person name="Colleoni C."/>
            <person name="Czjzek M."/>
            <person name="Da Silva C."/>
            <person name="Delage L."/>
            <person name="Denoeud F."/>
            <person name="Deschamps P."/>
            <person name="Dittami S.M."/>
            <person name="Gabaldon T."/>
            <person name="Gachon C.M."/>
            <person name="Groisillier A."/>
            <person name="Herve C."/>
            <person name="Jabbari K."/>
            <person name="Katinka M."/>
            <person name="Kloareg B."/>
            <person name="Kowalczyk N."/>
            <person name="Labadie K."/>
            <person name="Leblanc C."/>
            <person name="Lopez P.J."/>
            <person name="McLachlan D.H."/>
            <person name="Meslet-Cladiere L."/>
            <person name="Moustafa A."/>
            <person name="Nehr Z."/>
            <person name="Nyvall Collen P."/>
            <person name="Panaud O."/>
            <person name="Partensky F."/>
            <person name="Poulain J."/>
            <person name="Rensing S.A."/>
            <person name="Rousvoal S."/>
            <person name="Samson G."/>
            <person name="Symeonidi A."/>
            <person name="Weissenbach J."/>
            <person name="Zambounis A."/>
            <person name="Wincker P."/>
            <person name="Boyen C."/>
        </authorList>
    </citation>
    <scope>NUCLEOTIDE SEQUENCE [LARGE SCALE GENOMIC DNA]</scope>
    <source>
        <strain evidence="2">cv. Stackhouse</strain>
    </source>
</reference>
<organism evidence="1 2">
    <name type="scientific">Chondrus crispus</name>
    <name type="common">Carrageen Irish moss</name>
    <name type="synonym">Polymorpha crispa</name>
    <dbReference type="NCBI Taxonomy" id="2769"/>
    <lineage>
        <taxon>Eukaryota</taxon>
        <taxon>Rhodophyta</taxon>
        <taxon>Florideophyceae</taxon>
        <taxon>Rhodymeniophycidae</taxon>
        <taxon>Gigartinales</taxon>
        <taxon>Gigartinaceae</taxon>
        <taxon>Chondrus</taxon>
    </lineage>
</organism>
<proteinExistence type="predicted"/>
<protein>
    <submittedName>
        <fullName evidence="1">Uncharacterized protein</fullName>
    </submittedName>
</protein>
<evidence type="ECO:0000313" key="1">
    <source>
        <dbReference type="EMBL" id="CDF40968.1"/>
    </source>
</evidence>
<accession>R7QTD6</accession>
<dbReference type="Proteomes" id="UP000012073">
    <property type="component" value="Unassembled WGS sequence"/>
</dbReference>
<dbReference type="EMBL" id="HG002285">
    <property type="protein sequence ID" value="CDF40968.1"/>
    <property type="molecule type" value="Genomic_DNA"/>
</dbReference>
<dbReference type="OrthoDB" id="10473333at2759"/>
<dbReference type="GeneID" id="17318965"/>
<evidence type="ECO:0000313" key="2">
    <source>
        <dbReference type="Proteomes" id="UP000012073"/>
    </source>
</evidence>